<sequence length="238" mass="26665">MAAATHAPGYKGPKVKAIAPIMGWTDLVQALVPNDVMKASYDLGLFAAGYKAGKQNYNTDLPLWLVEGLTGVNEAEFKQQLALRSVVHQADFLRNVPIYALQAWKDELFPVEQVRTLFDTIRDENRNLKLYAGGFGSRNGNRNLTERLPFFSCRILRRSICSSGMTPNIPLHSLYRYSVTNKAAKGSPIVAILIGMALLFASLSSQNEEMNIRNPGRTGFLKFDIWRLKRLFPELSNQ</sequence>
<protein>
    <submittedName>
        <fullName evidence="1">Uncharacterized protein</fullName>
    </submittedName>
</protein>
<gene>
    <name evidence="1" type="ORF">EFBL_1923</name>
</gene>
<proteinExistence type="predicted"/>
<dbReference type="Proteomes" id="UP000217785">
    <property type="component" value="Unassembled WGS sequence"/>
</dbReference>
<accession>A0A292YHF7</accession>
<dbReference type="AlphaFoldDB" id="A0A292YHF7"/>
<name>A0A292YHF7_9BACL</name>
<dbReference type="Gene3D" id="3.40.50.1820">
    <property type="entry name" value="alpha/beta hydrolase"/>
    <property type="match status" value="1"/>
</dbReference>
<comment type="caution">
    <text evidence="1">The sequence shown here is derived from an EMBL/GenBank/DDBJ whole genome shotgun (WGS) entry which is preliminary data.</text>
</comment>
<keyword evidence="2" id="KW-1185">Reference proteome</keyword>
<evidence type="ECO:0000313" key="2">
    <source>
        <dbReference type="Proteomes" id="UP000217785"/>
    </source>
</evidence>
<dbReference type="InterPro" id="IPR029058">
    <property type="entry name" value="AB_hydrolase_fold"/>
</dbReference>
<dbReference type="EMBL" id="BDUF01000055">
    <property type="protein sequence ID" value="GAX90297.1"/>
    <property type="molecule type" value="Genomic_DNA"/>
</dbReference>
<organism evidence="1 2">
    <name type="scientific">Effusibacillus lacus</name>
    <dbReference type="NCBI Taxonomy" id="1348429"/>
    <lineage>
        <taxon>Bacteria</taxon>
        <taxon>Bacillati</taxon>
        <taxon>Bacillota</taxon>
        <taxon>Bacilli</taxon>
        <taxon>Bacillales</taxon>
        <taxon>Alicyclobacillaceae</taxon>
        <taxon>Effusibacillus</taxon>
    </lineage>
</organism>
<evidence type="ECO:0000313" key="1">
    <source>
        <dbReference type="EMBL" id="GAX90297.1"/>
    </source>
</evidence>
<dbReference type="SUPFAM" id="SSF53474">
    <property type="entry name" value="alpha/beta-Hydrolases"/>
    <property type="match status" value="1"/>
</dbReference>
<reference evidence="2" key="1">
    <citation type="submission" date="2017-07" db="EMBL/GenBank/DDBJ databases">
        <title>Draft genome sequence of Effusibacillus lacus strain skLN1.</title>
        <authorList>
            <person name="Watanabe M."/>
            <person name="Kojima H."/>
            <person name="Fukui M."/>
        </authorList>
    </citation>
    <scope>NUCLEOTIDE SEQUENCE [LARGE SCALE GENOMIC DNA]</scope>
    <source>
        <strain evidence="2">skLN1</strain>
    </source>
</reference>